<name>A0A2M4D4P9_ANODA</name>
<proteinExistence type="predicted"/>
<protein>
    <submittedName>
        <fullName evidence="2">Putative secreted protein</fullName>
    </submittedName>
</protein>
<evidence type="ECO:0000313" key="2">
    <source>
        <dbReference type="EMBL" id="MBW72519.1"/>
    </source>
</evidence>
<accession>A0A2M4D4P9</accession>
<keyword evidence="1" id="KW-0812">Transmembrane</keyword>
<dbReference type="EMBL" id="GGFL01008341">
    <property type="protein sequence ID" value="MBW72519.1"/>
    <property type="molecule type" value="Transcribed_RNA"/>
</dbReference>
<feature type="transmembrane region" description="Helical" evidence="1">
    <location>
        <begin position="6"/>
        <end position="27"/>
    </location>
</feature>
<evidence type="ECO:0000256" key="1">
    <source>
        <dbReference type="SAM" id="Phobius"/>
    </source>
</evidence>
<organism evidence="2">
    <name type="scientific">Anopheles darlingi</name>
    <name type="common">Mosquito</name>
    <dbReference type="NCBI Taxonomy" id="43151"/>
    <lineage>
        <taxon>Eukaryota</taxon>
        <taxon>Metazoa</taxon>
        <taxon>Ecdysozoa</taxon>
        <taxon>Arthropoda</taxon>
        <taxon>Hexapoda</taxon>
        <taxon>Insecta</taxon>
        <taxon>Pterygota</taxon>
        <taxon>Neoptera</taxon>
        <taxon>Endopterygota</taxon>
        <taxon>Diptera</taxon>
        <taxon>Nematocera</taxon>
        <taxon>Culicoidea</taxon>
        <taxon>Culicidae</taxon>
        <taxon>Anophelinae</taxon>
        <taxon>Anopheles</taxon>
    </lineage>
</organism>
<keyword evidence="1" id="KW-0472">Membrane</keyword>
<sequence length="72" mass="8528">MSWRGAASVCLFVYHLFVCFLLVFLCYTQITSILALFCERELWWWCNWTKSKLEFKIKLTNSIDSSNSNSSF</sequence>
<reference evidence="2" key="1">
    <citation type="submission" date="2018-01" db="EMBL/GenBank/DDBJ databases">
        <title>An insight into the sialome of Amazonian anophelines.</title>
        <authorList>
            <person name="Ribeiro J.M."/>
            <person name="Scarpassa V."/>
            <person name="Calvo E."/>
        </authorList>
    </citation>
    <scope>NUCLEOTIDE SEQUENCE</scope>
</reference>
<dbReference type="AlphaFoldDB" id="A0A2M4D4P9"/>
<keyword evidence="1" id="KW-1133">Transmembrane helix</keyword>